<keyword evidence="24" id="KW-1185">Reference proteome</keyword>
<organism evidence="23 24">
    <name type="scientific">Trinickia fusca</name>
    <dbReference type="NCBI Taxonomy" id="2419777"/>
    <lineage>
        <taxon>Bacteria</taxon>
        <taxon>Pseudomonadati</taxon>
        <taxon>Pseudomonadota</taxon>
        <taxon>Betaproteobacteria</taxon>
        <taxon>Burkholderiales</taxon>
        <taxon>Burkholderiaceae</taxon>
        <taxon>Trinickia</taxon>
    </lineage>
</organism>
<evidence type="ECO:0000256" key="8">
    <source>
        <dbReference type="ARBA" id="ARBA00022679"/>
    </source>
</evidence>
<dbReference type="Proteomes" id="UP000280434">
    <property type="component" value="Unassembled WGS sequence"/>
</dbReference>
<keyword evidence="9" id="KW-0479">Metal-binding</keyword>
<evidence type="ECO:0000256" key="5">
    <source>
        <dbReference type="ARBA" id="ARBA00022525"/>
    </source>
</evidence>
<feature type="compositionally biased region" description="Low complexity" evidence="21">
    <location>
        <begin position="7"/>
        <end position="30"/>
    </location>
</feature>
<evidence type="ECO:0000256" key="11">
    <source>
        <dbReference type="ARBA" id="ARBA00022801"/>
    </source>
</evidence>
<dbReference type="Gene3D" id="3.40.50.11050">
    <property type="match status" value="1"/>
</dbReference>
<keyword evidence="18" id="KW-0472">Membrane</keyword>
<sequence length="477" mass="48844">MSKAKHAAPAAKHAPAPAAHSQSEQASPSADRAQGLVAMGQYRYAASALKPEQDHHAARAIVQYGDDETTARAARHLYGKYPDNAALAKSDGHGRLQVALGALKPGAVTATVQYVGHGDTANGEPTLGGATASQLAANQRAIEKQLGPDVRGVECALVSCDSRPSLAGRFTSALGGSQGGARAVTSYAGNVDVSAEGRTVPVREGGLMFRAAIKGAAAAAAMGYELNKHRQQQTPPPTTLPLPRPVTAPSYGDRRAEEMRQKVKAKTDAFDPLAVAAGSFTGRGEAIQHVAQGQVPGMQSIQKGLDTATTLAEFSATGDVGELDKGKLAKAAATDAINNASFSLEGLTKAAKGTAAIMTVSDDKAKELQDTVAGLGEQMKDTAITSLSVGAGVGAALDGAAAAIPHPAAKIALKTASTVWKVAGAVHTAEEIGKIGEKQQDLISNELGKEAMAQIKQSNTSKRGPIMEAIMKSGLDK</sequence>
<dbReference type="GO" id="GO:0044164">
    <property type="term" value="C:host cell cytosol"/>
    <property type="evidence" value="ECO:0007669"/>
    <property type="project" value="UniProtKB-SubCell"/>
</dbReference>
<keyword evidence="6" id="KW-0800">Toxin</keyword>
<evidence type="ECO:0000256" key="2">
    <source>
        <dbReference type="ARBA" id="ARBA00004165"/>
    </source>
</evidence>
<name>A0A494XF94_9BURK</name>
<keyword evidence="11" id="KW-0378">Hydrolase</keyword>
<evidence type="ECO:0000256" key="21">
    <source>
        <dbReference type="SAM" id="MobiDB-lite"/>
    </source>
</evidence>
<evidence type="ECO:0000256" key="12">
    <source>
        <dbReference type="ARBA" id="ARBA00022807"/>
    </source>
</evidence>
<protein>
    <recommendedName>
        <fullName evidence="22">Peptidase C80 domain-containing protein</fullName>
    </recommendedName>
</protein>
<evidence type="ECO:0000256" key="16">
    <source>
        <dbReference type="ARBA" id="ARBA00023026"/>
    </source>
</evidence>
<dbReference type="InterPro" id="IPR038383">
    <property type="entry name" value="CPD_dom_sf"/>
</dbReference>
<dbReference type="Pfam" id="PF11713">
    <property type="entry name" value="Peptidase_C80"/>
    <property type="match status" value="1"/>
</dbReference>
<keyword evidence="12" id="KW-0788">Thiol protease</keyword>
<dbReference type="GO" id="GO:0006508">
    <property type="term" value="P:proteolysis"/>
    <property type="evidence" value="ECO:0007669"/>
    <property type="project" value="UniProtKB-KW"/>
</dbReference>
<feature type="compositionally biased region" description="Pro residues" evidence="21">
    <location>
        <begin position="234"/>
        <end position="246"/>
    </location>
</feature>
<reference evidence="23 24" key="1">
    <citation type="submission" date="2018-10" db="EMBL/GenBank/DDBJ databases">
        <title>Paraburkholderia sp. 7MK8-2, isolated from soil.</title>
        <authorList>
            <person name="Gao Z.-H."/>
            <person name="Qiu L.-H."/>
        </authorList>
    </citation>
    <scope>NUCLEOTIDE SEQUENCE [LARGE SCALE GENOMIC DNA]</scope>
    <source>
        <strain evidence="23 24">7MK8-2</strain>
    </source>
</reference>
<accession>A0A494XF94</accession>
<evidence type="ECO:0000256" key="19">
    <source>
        <dbReference type="ARBA" id="ARBA00023200"/>
    </source>
</evidence>
<comment type="caution">
    <text evidence="23">The sequence shown here is derived from an EMBL/GenBank/DDBJ whole genome shotgun (WGS) entry which is preliminary data.</text>
</comment>
<keyword evidence="16" id="KW-0843">Virulence</keyword>
<evidence type="ECO:0000256" key="13">
    <source>
        <dbReference type="ARBA" id="ARBA00022813"/>
    </source>
</evidence>
<keyword evidence="5" id="KW-0964">Secreted</keyword>
<evidence type="ECO:0000313" key="23">
    <source>
        <dbReference type="EMBL" id="RKP46819.1"/>
    </source>
</evidence>
<evidence type="ECO:0000259" key="22">
    <source>
        <dbReference type="PROSITE" id="PS51771"/>
    </source>
</evidence>
<evidence type="ECO:0000256" key="14">
    <source>
        <dbReference type="ARBA" id="ARBA00022842"/>
    </source>
</evidence>
<evidence type="ECO:0000256" key="7">
    <source>
        <dbReference type="ARBA" id="ARBA00022670"/>
    </source>
</evidence>
<dbReference type="GO" id="GO:0008234">
    <property type="term" value="F:cysteine-type peptidase activity"/>
    <property type="evidence" value="ECO:0007669"/>
    <property type="project" value="UniProtKB-KW"/>
</dbReference>
<evidence type="ECO:0000256" key="18">
    <source>
        <dbReference type="ARBA" id="ARBA00023136"/>
    </source>
</evidence>
<dbReference type="GO" id="GO:0090729">
    <property type="term" value="F:toxin activity"/>
    <property type="evidence" value="ECO:0007669"/>
    <property type="project" value="UniProtKB-KW"/>
</dbReference>
<keyword evidence="13" id="KW-0068">Autocatalytic cleavage</keyword>
<dbReference type="EMBL" id="RBZV01000006">
    <property type="protein sequence ID" value="RKP46819.1"/>
    <property type="molecule type" value="Genomic_DNA"/>
</dbReference>
<dbReference type="AlphaFoldDB" id="A0A494XF94"/>
<comment type="subcellular location">
    <subcellularLocation>
        <location evidence="2">Host cell membrane</location>
    </subcellularLocation>
    <subcellularLocation>
        <location evidence="20">Host cytoplasm</location>
        <location evidence="20">Host cytosol</location>
    </subcellularLocation>
    <subcellularLocation>
        <location evidence="3">Secreted</location>
    </subcellularLocation>
</comment>
<evidence type="ECO:0000313" key="24">
    <source>
        <dbReference type="Proteomes" id="UP000280434"/>
    </source>
</evidence>
<evidence type="ECO:0000256" key="9">
    <source>
        <dbReference type="ARBA" id="ARBA00022723"/>
    </source>
</evidence>
<keyword evidence="17" id="KW-0446">Lipid-binding</keyword>
<feature type="region of interest" description="Disordered" evidence="21">
    <location>
        <begin position="230"/>
        <end position="254"/>
    </location>
</feature>
<dbReference type="PROSITE" id="PS51771">
    <property type="entry name" value="CGT_MARTX_CPD"/>
    <property type="match status" value="1"/>
</dbReference>
<dbReference type="GO" id="GO:0005576">
    <property type="term" value="C:extracellular region"/>
    <property type="evidence" value="ECO:0007669"/>
    <property type="project" value="UniProtKB-SubCell"/>
</dbReference>
<keyword evidence="8" id="KW-0808">Transferase</keyword>
<keyword evidence="4" id="KW-1032">Host cell membrane</keyword>
<keyword evidence="14" id="KW-0460">Magnesium</keyword>
<evidence type="ECO:0000256" key="1">
    <source>
        <dbReference type="ARBA" id="ARBA00001946"/>
    </source>
</evidence>
<evidence type="ECO:0000256" key="15">
    <source>
        <dbReference type="ARBA" id="ARBA00022870"/>
    </source>
</evidence>
<keyword evidence="19" id="KW-1035">Host cytoplasm</keyword>
<keyword evidence="15" id="KW-1043">Host membrane</keyword>
<evidence type="ECO:0000256" key="6">
    <source>
        <dbReference type="ARBA" id="ARBA00022656"/>
    </source>
</evidence>
<keyword evidence="10" id="KW-0677">Repeat</keyword>
<proteinExistence type="predicted"/>
<evidence type="ECO:0000256" key="4">
    <source>
        <dbReference type="ARBA" id="ARBA00022511"/>
    </source>
</evidence>
<evidence type="ECO:0000256" key="10">
    <source>
        <dbReference type="ARBA" id="ARBA00022737"/>
    </source>
</evidence>
<dbReference type="OrthoDB" id="8642089at2"/>
<dbReference type="GO" id="GO:0016740">
    <property type="term" value="F:transferase activity"/>
    <property type="evidence" value="ECO:0007669"/>
    <property type="project" value="UniProtKB-KW"/>
</dbReference>
<dbReference type="GO" id="GO:0008289">
    <property type="term" value="F:lipid binding"/>
    <property type="evidence" value="ECO:0007669"/>
    <property type="project" value="UniProtKB-KW"/>
</dbReference>
<gene>
    <name evidence="23" type="ORF">D7S89_15755</name>
</gene>
<dbReference type="CDD" id="cd20503">
    <property type="entry name" value="C80_adhesin-like"/>
    <property type="match status" value="1"/>
</dbReference>
<dbReference type="GO" id="GO:0046872">
    <property type="term" value="F:metal ion binding"/>
    <property type="evidence" value="ECO:0007669"/>
    <property type="project" value="UniProtKB-KW"/>
</dbReference>
<dbReference type="InterPro" id="IPR020974">
    <property type="entry name" value="CPD_dom"/>
</dbReference>
<dbReference type="RefSeq" id="WP_121278647.1">
    <property type="nucleotide sequence ID" value="NZ_RBZV01000006.1"/>
</dbReference>
<evidence type="ECO:0000256" key="20">
    <source>
        <dbReference type="ARBA" id="ARBA00023586"/>
    </source>
</evidence>
<feature type="region of interest" description="Disordered" evidence="21">
    <location>
        <begin position="1"/>
        <end position="32"/>
    </location>
</feature>
<evidence type="ECO:0000256" key="17">
    <source>
        <dbReference type="ARBA" id="ARBA00023121"/>
    </source>
</evidence>
<feature type="domain" description="Peptidase C80" evidence="22">
    <location>
        <begin position="47"/>
        <end position="244"/>
    </location>
</feature>
<comment type="cofactor">
    <cofactor evidence="1">
        <name>Mg(2+)</name>
        <dbReference type="ChEBI" id="CHEBI:18420"/>
    </cofactor>
</comment>
<dbReference type="GO" id="GO:0020002">
    <property type="term" value="C:host cell plasma membrane"/>
    <property type="evidence" value="ECO:0007669"/>
    <property type="project" value="UniProtKB-SubCell"/>
</dbReference>
<evidence type="ECO:0000256" key="3">
    <source>
        <dbReference type="ARBA" id="ARBA00004613"/>
    </source>
</evidence>
<keyword evidence="7" id="KW-0645">Protease</keyword>